<reference evidence="4" key="1">
    <citation type="journal article" date="2019" name="Int. J. Syst. Evol. Microbiol.">
        <title>The Global Catalogue of Microorganisms (GCM) 10K type strain sequencing project: providing services to taxonomists for standard genome sequencing and annotation.</title>
        <authorList>
            <consortium name="The Broad Institute Genomics Platform"/>
            <consortium name="The Broad Institute Genome Sequencing Center for Infectious Disease"/>
            <person name="Wu L."/>
            <person name="Ma J."/>
        </authorList>
    </citation>
    <scope>NUCLEOTIDE SEQUENCE [LARGE SCALE GENOMIC DNA]</scope>
    <source>
        <strain evidence="4">NBRC 103166</strain>
    </source>
</reference>
<dbReference type="RefSeq" id="WP_284205641.1">
    <property type="nucleotide sequence ID" value="NZ_BSPQ01000026.1"/>
</dbReference>
<organism evidence="3 4">
    <name type="scientific">Psychromonas marina</name>
    <dbReference type="NCBI Taxonomy" id="88364"/>
    <lineage>
        <taxon>Bacteria</taxon>
        <taxon>Pseudomonadati</taxon>
        <taxon>Pseudomonadota</taxon>
        <taxon>Gammaproteobacteria</taxon>
        <taxon>Alteromonadales</taxon>
        <taxon>Psychromonadaceae</taxon>
        <taxon>Psychromonas</taxon>
    </lineage>
</organism>
<protein>
    <recommendedName>
        <fullName evidence="5">Nitrogen fixation protein NifZ</fullName>
    </recommendedName>
</protein>
<comment type="caution">
    <text evidence="3">The sequence shown here is derived from an EMBL/GenBank/DDBJ whole genome shotgun (WGS) entry which is preliminary data.</text>
</comment>
<dbReference type="Proteomes" id="UP001157353">
    <property type="component" value="Unassembled WGS sequence"/>
</dbReference>
<dbReference type="InterPro" id="IPR007415">
    <property type="entry name" value="Nitrogenase_MoFe_mat_NifZ"/>
</dbReference>
<dbReference type="EMBL" id="BSPQ01000026">
    <property type="protein sequence ID" value="GLS92534.1"/>
    <property type="molecule type" value="Genomic_DNA"/>
</dbReference>
<evidence type="ECO:0000256" key="1">
    <source>
        <dbReference type="ARBA" id="ARBA00008027"/>
    </source>
</evidence>
<accession>A0ABQ6E541</accession>
<keyword evidence="4" id="KW-1185">Reference proteome</keyword>
<gene>
    <name evidence="3" type="ORF">GCM10007916_36060</name>
</gene>
<dbReference type="Pfam" id="PF04319">
    <property type="entry name" value="NifZ"/>
    <property type="match status" value="1"/>
</dbReference>
<proteinExistence type="inferred from homology"/>
<evidence type="ECO:0000256" key="2">
    <source>
        <dbReference type="ARBA" id="ARBA00023231"/>
    </source>
</evidence>
<sequence>MDAKFDYGEKVRVIKNIRNDGTFMGSNRGALLIRRGNEGYIKGVGKFLQDQVIYQVHFMEQGCTVGCRETELSDLSSPWIDRKFERGDSVVVRQTLSSSGEVVVSVGQRGTILGLESNQKPFYYRVSFKEVDSEDVNSWVIPETVLLLAQSDPLLTGQVLTRSTQC</sequence>
<evidence type="ECO:0008006" key="5">
    <source>
        <dbReference type="Google" id="ProtNLM"/>
    </source>
</evidence>
<name>A0ABQ6E541_9GAMM</name>
<comment type="similarity">
    <text evidence="1">Belongs to the NifZ family.</text>
</comment>
<evidence type="ECO:0000313" key="3">
    <source>
        <dbReference type="EMBL" id="GLS92534.1"/>
    </source>
</evidence>
<keyword evidence="2" id="KW-0535">Nitrogen fixation</keyword>
<evidence type="ECO:0000313" key="4">
    <source>
        <dbReference type="Proteomes" id="UP001157353"/>
    </source>
</evidence>